<feature type="transmembrane region" description="Helical" evidence="2">
    <location>
        <begin position="52"/>
        <end position="73"/>
    </location>
</feature>
<dbReference type="Pfam" id="PF07811">
    <property type="entry name" value="TadE"/>
    <property type="match status" value="1"/>
</dbReference>
<organism evidence="4 5">
    <name type="scientific">Agromyces kandeliae</name>
    <dbReference type="NCBI Taxonomy" id="2666141"/>
    <lineage>
        <taxon>Bacteria</taxon>
        <taxon>Bacillati</taxon>
        <taxon>Actinomycetota</taxon>
        <taxon>Actinomycetes</taxon>
        <taxon>Micrococcales</taxon>
        <taxon>Microbacteriaceae</taxon>
        <taxon>Agromyces</taxon>
    </lineage>
</organism>
<feature type="domain" description="TadE-like" evidence="3">
    <location>
        <begin position="46"/>
        <end position="88"/>
    </location>
</feature>
<name>A0A6L5R5N6_9MICO</name>
<dbReference type="InterPro" id="IPR012495">
    <property type="entry name" value="TadE-like_dom"/>
</dbReference>
<evidence type="ECO:0000259" key="3">
    <source>
        <dbReference type="Pfam" id="PF07811"/>
    </source>
</evidence>
<protein>
    <submittedName>
        <fullName evidence="4">Pilus assembly protein</fullName>
    </submittedName>
</protein>
<reference evidence="4 5" key="1">
    <citation type="submission" date="2019-11" db="EMBL/GenBank/DDBJ databases">
        <title>Agromyces kandeliae sp. nov., isolated from mangrove soil.</title>
        <authorList>
            <person name="Wang R."/>
        </authorList>
    </citation>
    <scope>NUCLEOTIDE SEQUENCE [LARGE SCALE GENOMIC DNA]</scope>
    <source>
        <strain evidence="4 5">Q22</strain>
    </source>
</reference>
<evidence type="ECO:0000256" key="2">
    <source>
        <dbReference type="SAM" id="Phobius"/>
    </source>
</evidence>
<keyword evidence="5" id="KW-1185">Reference proteome</keyword>
<dbReference type="Proteomes" id="UP000476511">
    <property type="component" value="Unassembled WGS sequence"/>
</dbReference>
<sequence>MGAHHAHDGGPGDRDLGPRRPRALGRLRPGDRPRRRILSRLDDDRGSAVAEFSLVGVLLAALLVAVVQLALALHVRNTVLDAAAEGARYAALAGSSPAAGVERTRQLIDAAIAADYAADVSAEAATVGGVPAIAITVRTSLPVVGLLGPERALEVTGHAAIESVD</sequence>
<feature type="region of interest" description="Disordered" evidence="1">
    <location>
        <begin position="1"/>
        <end position="30"/>
    </location>
</feature>
<gene>
    <name evidence="4" type="ORF">GJR97_16550</name>
</gene>
<evidence type="ECO:0000313" key="5">
    <source>
        <dbReference type="Proteomes" id="UP000476511"/>
    </source>
</evidence>
<keyword evidence="2" id="KW-1133">Transmembrane helix</keyword>
<evidence type="ECO:0000313" key="4">
    <source>
        <dbReference type="EMBL" id="MRX45322.1"/>
    </source>
</evidence>
<dbReference type="EMBL" id="WKJD01000021">
    <property type="protein sequence ID" value="MRX45322.1"/>
    <property type="molecule type" value="Genomic_DNA"/>
</dbReference>
<keyword evidence="2" id="KW-0812">Transmembrane</keyword>
<accession>A0A6L5R5N6</accession>
<feature type="compositionally biased region" description="Basic and acidic residues" evidence="1">
    <location>
        <begin position="1"/>
        <end position="18"/>
    </location>
</feature>
<evidence type="ECO:0000256" key="1">
    <source>
        <dbReference type="SAM" id="MobiDB-lite"/>
    </source>
</evidence>
<dbReference type="AlphaFoldDB" id="A0A6L5R5N6"/>
<keyword evidence="2" id="KW-0472">Membrane</keyword>
<comment type="caution">
    <text evidence="4">The sequence shown here is derived from an EMBL/GenBank/DDBJ whole genome shotgun (WGS) entry which is preliminary data.</text>
</comment>
<proteinExistence type="predicted"/>